<dbReference type="InterPro" id="IPR020843">
    <property type="entry name" value="ER"/>
</dbReference>
<keyword evidence="3" id="KW-1185">Reference proteome</keyword>
<dbReference type="Gene3D" id="3.40.50.720">
    <property type="entry name" value="NAD(P)-binding Rossmann-like Domain"/>
    <property type="match status" value="1"/>
</dbReference>
<dbReference type="InterPro" id="IPR013154">
    <property type="entry name" value="ADH-like_N"/>
</dbReference>
<dbReference type="PROSITE" id="PS51257">
    <property type="entry name" value="PROKAR_LIPOPROTEIN"/>
    <property type="match status" value="1"/>
</dbReference>
<dbReference type="InterPro" id="IPR011032">
    <property type="entry name" value="GroES-like_sf"/>
</dbReference>
<evidence type="ECO:0000313" key="2">
    <source>
        <dbReference type="EMBL" id="KAK7038381.1"/>
    </source>
</evidence>
<accession>A0AAW0CJN4</accession>
<dbReference type="Gene3D" id="3.90.180.10">
    <property type="entry name" value="Medium-chain alcohol dehydrogenases, catalytic domain"/>
    <property type="match status" value="1"/>
</dbReference>
<evidence type="ECO:0000313" key="3">
    <source>
        <dbReference type="Proteomes" id="UP001362999"/>
    </source>
</evidence>
<dbReference type="GO" id="GO:0016491">
    <property type="term" value="F:oxidoreductase activity"/>
    <property type="evidence" value="ECO:0007669"/>
    <property type="project" value="InterPro"/>
</dbReference>
<feature type="domain" description="Enoyl reductase (ER)" evidence="1">
    <location>
        <begin position="98"/>
        <end position="425"/>
    </location>
</feature>
<dbReference type="PANTHER" id="PTHR45033:SF3">
    <property type="entry name" value="DEHYDROGENASE, PUTATIVE (AFU_ORTHOLOGUE AFUA_2G13270)-RELATED"/>
    <property type="match status" value="1"/>
</dbReference>
<reference evidence="2 3" key="1">
    <citation type="journal article" date="2024" name="J Genomics">
        <title>Draft genome sequencing and assembly of Favolaschia claudopus CIRM-BRFM 2984 isolated from oak limbs.</title>
        <authorList>
            <person name="Navarro D."/>
            <person name="Drula E."/>
            <person name="Chaduli D."/>
            <person name="Cazenave R."/>
            <person name="Ahrendt S."/>
            <person name="Wang J."/>
            <person name="Lipzen A."/>
            <person name="Daum C."/>
            <person name="Barry K."/>
            <person name="Grigoriev I.V."/>
            <person name="Favel A."/>
            <person name="Rosso M.N."/>
            <person name="Martin F."/>
        </authorList>
    </citation>
    <scope>NUCLEOTIDE SEQUENCE [LARGE SCALE GENOMIC DNA]</scope>
    <source>
        <strain evidence="2 3">CIRM-BRFM 2984</strain>
    </source>
</reference>
<dbReference type="InterPro" id="IPR052711">
    <property type="entry name" value="Zinc_ADH-like"/>
</dbReference>
<dbReference type="Proteomes" id="UP001362999">
    <property type="component" value="Unassembled WGS sequence"/>
</dbReference>
<dbReference type="InterPro" id="IPR036291">
    <property type="entry name" value="NAD(P)-bd_dom_sf"/>
</dbReference>
<dbReference type="SUPFAM" id="SSF51735">
    <property type="entry name" value="NAD(P)-binding Rossmann-fold domains"/>
    <property type="match status" value="1"/>
</dbReference>
<dbReference type="Pfam" id="PF08240">
    <property type="entry name" value="ADH_N"/>
    <property type="match status" value="1"/>
</dbReference>
<sequence>MSKACQAHLRPPVPYAFLTASAGCREDWDDGRFTLYSTTVKQPNDTGPGNLSSRYLESLMTFRLLHSTSRRQITMPTPSLPQTTKALILRQSPPERKPLFHDAVIQEQEIPQLKPGEVLVKMGAVAFNHRDLWIRKGMYPRIKIGSTFGADGAGTVIASSDPSDPLLNQRVFLTPMRGWESDPDGPESTFGMLGSGAFPPLGTFSEYVVVERKEVLKTPAHLNDEQIAAWPLAGLTAWRSIALAKISKGDAILITGIGGGVALLALQICAAMGVHVFVTSGSQSKIDKAVKLGAKGGVLYSDGSWPDALGQLLKQHRIQQLSAVIDSGGAEIMVKTSKYLKYGGRVVCYGMTAAPSISMTMREVMRAQQLIGTTMGSRADMIAATEFIAEHRIVPAVAAVLQGLEAAEQGFEMMEKGSQFGKIIIKLGKEDTQGKANL</sequence>
<evidence type="ECO:0000259" key="1">
    <source>
        <dbReference type="SMART" id="SM00829"/>
    </source>
</evidence>
<dbReference type="SUPFAM" id="SSF50129">
    <property type="entry name" value="GroES-like"/>
    <property type="match status" value="1"/>
</dbReference>
<gene>
    <name evidence="2" type="ORF">R3P38DRAFT_2905781</name>
</gene>
<dbReference type="AlphaFoldDB" id="A0AAW0CJN4"/>
<name>A0AAW0CJN4_9AGAR</name>
<protein>
    <submittedName>
        <fullName evidence="2">PKS-ER domain-containing protein</fullName>
    </submittedName>
</protein>
<dbReference type="Pfam" id="PF00107">
    <property type="entry name" value="ADH_zinc_N"/>
    <property type="match status" value="1"/>
</dbReference>
<dbReference type="EMBL" id="JAWWNJ010000017">
    <property type="protein sequence ID" value="KAK7038381.1"/>
    <property type="molecule type" value="Genomic_DNA"/>
</dbReference>
<proteinExistence type="predicted"/>
<dbReference type="SMART" id="SM00829">
    <property type="entry name" value="PKS_ER"/>
    <property type="match status" value="1"/>
</dbReference>
<organism evidence="2 3">
    <name type="scientific">Favolaschia claudopus</name>
    <dbReference type="NCBI Taxonomy" id="2862362"/>
    <lineage>
        <taxon>Eukaryota</taxon>
        <taxon>Fungi</taxon>
        <taxon>Dikarya</taxon>
        <taxon>Basidiomycota</taxon>
        <taxon>Agaricomycotina</taxon>
        <taxon>Agaricomycetes</taxon>
        <taxon>Agaricomycetidae</taxon>
        <taxon>Agaricales</taxon>
        <taxon>Marasmiineae</taxon>
        <taxon>Mycenaceae</taxon>
        <taxon>Favolaschia</taxon>
    </lineage>
</organism>
<comment type="caution">
    <text evidence="2">The sequence shown here is derived from an EMBL/GenBank/DDBJ whole genome shotgun (WGS) entry which is preliminary data.</text>
</comment>
<dbReference type="InterPro" id="IPR013149">
    <property type="entry name" value="ADH-like_C"/>
</dbReference>
<dbReference type="PANTHER" id="PTHR45033">
    <property type="match status" value="1"/>
</dbReference>